<gene>
    <name evidence="2" type="ORF">PQR03_00225</name>
</gene>
<protein>
    <recommendedName>
        <fullName evidence="4">Lipoprotein</fullName>
    </recommendedName>
</protein>
<sequence length="498" mass="50697">MSIRIALLACILTLFGCGGGNGSLTTFTLSGTVDHLSSSGLTLTNGATTIAVAAGATRFAFPDQLTNGAAYRISVASQPGGENCVISQGGGTVAGANVGNIDVACNTVISSPTAIGIYPLATAPDGYSRAYVPVTMVGNNPVSINATLDTVSAGVVLNAFDVVPSSMVSINGFDFPAGQSTITYNGIMVTNNVMTTYLNGQGAGINFGLGTLFGAYSTNGPLIRATGNLAYAQMTFGSAGDVTTAVLPILLVYQVSTSANGTALPSTVASNVFGVGGTYTPIGPLTGSFVYPGTCATPPGSSNACALLSPLRSVSFSSNVDPGFLLAPLNLQNCQIGTQGSCAAVPSLTVGVNATTTQALGFASGWTSYTSCATLNLTYVPPASVECSTYIGDLTTLYFDNHGSETRALLDTANSGMTLGTLDTGFPSTIAAGTQVTIQFGIAIRGNLADVYTYSFTAGTGNYTTTILPTTNLNDIGIGFFTTHRYYMDYETGQFGWV</sequence>
<evidence type="ECO:0000313" key="2">
    <source>
        <dbReference type="EMBL" id="MFM0236546.1"/>
    </source>
</evidence>
<dbReference type="EMBL" id="JAQQDR010000001">
    <property type="protein sequence ID" value="MFM0236546.1"/>
    <property type="molecule type" value="Genomic_DNA"/>
</dbReference>
<evidence type="ECO:0008006" key="4">
    <source>
        <dbReference type="Google" id="ProtNLM"/>
    </source>
</evidence>
<proteinExistence type="predicted"/>
<dbReference type="RefSeq" id="WP_408263116.1">
    <property type="nucleotide sequence ID" value="NZ_JAQQCK010000010.1"/>
</dbReference>
<dbReference type="Proteomes" id="UP001629274">
    <property type="component" value="Unassembled WGS sequence"/>
</dbReference>
<organism evidence="2 3">
    <name type="scientific">Paraburkholderia phytofirmans</name>
    <dbReference type="NCBI Taxonomy" id="261302"/>
    <lineage>
        <taxon>Bacteria</taxon>
        <taxon>Pseudomonadati</taxon>
        <taxon>Pseudomonadota</taxon>
        <taxon>Betaproteobacteria</taxon>
        <taxon>Burkholderiales</taxon>
        <taxon>Burkholderiaceae</taxon>
        <taxon>Paraburkholderia</taxon>
    </lineage>
</organism>
<name>A0ABW9B807_9BURK</name>
<comment type="caution">
    <text evidence="2">The sequence shown here is derived from an EMBL/GenBank/DDBJ whole genome shotgun (WGS) entry which is preliminary data.</text>
</comment>
<evidence type="ECO:0000313" key="3">
    <source>
        <dbReference type="Proteomes" id="UP001629274"/>
    </source>
</evidence>
<keyword evidence="3" id="KW-1185">Reference proteome</keyword>
<feature type="chain" id="PRO_5047543332" description="Lipoprotein" evidence="1">
    <location>
        <begin position="23"/>
        <end position="498"/>
    </location>
</feature>
<accession>A0ABW9B807</accession>
<evidence type="ECO:0000256" key="1">
    <source>
        <dbReference type="SAM" id="SignalP"/>
    </source>
</evidence>
<feature type="signal peptide" evidence="1">
    <location>
        <begin position="1"/>
        <end position="22"/>
    </location>
</feature>
<keyword evidence="1" id="KW-0732">Signal</keyword>
<dbReference type="PROSITE" id="PS51257">
    <property type="entry name" value="PROKAR_LIPOPROTEIN"/>
    <property type="match status" value="1"/>
</dbReference>
<reference evidence="2 3" key="1">
    <citation type="journal article" date="2024" name="Chem. Sci.">
        <title>Discovery of megapolipeptins by genome mining of a Burkholderiales bacteria collection.</title>
        <authorList>
            <person name="Paulo B.S."/>
            <person name="Recchia M.J.J."/>
            <person name="Lee S."/>
            <person name="Fergusson C.H."/>
            <person name="Romanowski S.B."/>
            <person name="Hernandez A."/>
            <person name="Krull N."/>
            <person name="Liu D.Y."/>
            <person name="Cavanagh H."/>
            <person name="Bos A."/>
            <person name="Gray C.A."/>
            <person name="Murphy B.T."/>
            <person name="Linington R.G."/>
            <person name="Eustaquio A.S."/>
        </authorList>
    </citation>
    <scope>NUCLEOTIDE SEQUENCE [LARGE SCALE GENOMIC DNA]</scope>
    <source>
        <strain evidence="2 3">RL17-351-BIE-A</strain>
    </source>
</reference>